<feature type="transmembrane region" description="Helical" evidence="1">
    <location>
        <begin position="20"/>
        <end position="46"/>
    </location>
</feature>
<keyword evidence="1" id="KW-1133">Transmembrane helix</keyword>
<protein>
    <submittedName>
        <fullName evidence="2">Uncharacterized protein</fullName>
    </submittedName>
</protein>
<keyword evidence="1" id="KW-0472">Membrane</keyword>
<accession>A0A6J5LPC6</accession>
<evidence type="ECO:0000313" key="2">
    <source>
        <dbReference type="EMBL" id="CAB4136178.1"/>
    </source>
</evidence>
<dbReference type="EMBL" id="LR796552">
    <property type="protein sequence ID" value="CAB4150650.1"/>
    <property type="molecule type" value="Genomic_DNA"/>
</dbReference>
<dbReference type="EMBL" id="LR796309">
    <property type="protein sequence ID" value="CAB4136178.1"/>
    <property type="molecule type" value="Genomic_DNA"/>
</dbReference>
<gene>
    <name evidence="2" type="ORF">UFOVP298_28</name>
    <name evidence="3" type="ORF">UFOVP572_11</name>
</gene>
<organism evidence="2">
    <name type="scientific">uncultured Caudovirales phage</name>
    <dbReference type="NCBI Taxonomy" id="2100421"/>
    <lineage>
        <taxon>Viruses</taxon>
        <taxon>Duplodnaviria</taxon>
        <taxon>Heunggongvirae</taxon>
        <taxon>Uroviricota</taxon>
        <taxon>Caudoviricetes</taxon>
        <taxon>Peduoviridae</taxon>
        <taxon>Maltschvirus</taxon>
        <taxon>Maltschvirus maltsch</taxon>
    </lineage>
</organism>
<reference evidence="2" key="1">
    <citation type="submission" date="2020-04" db="EMBL/GenBank/DDBJ databases">
        <authorList>
            <person name="Chiriac C."/>
            <person name="Salcher M."/>
            <person name="Ghai R."/>
            <person name="Kavagutti S V."/>
        </authorList>
    </citation>
    <scope>NUCLEOTIDE SEQUENCE</scope>
</reference>
<evidence type="ECO:0000313" key="3">
    <source>
        <dbReference type="EMBL" id="CAB4150650.1"/>
    </source>
</evidence>
<keyword evidence="1" id="KW-0812">Transmembrane</keyword>
<name>A0A6J5LPC6_9CAUD</name>
<proteinExistence type="predicted"/>
<sequence length="58" mass="6082">MSIFKTYLKQPSTWLGIAKIGTAAGIYSTGLGGAISTVVIAIFGLIDVIRNEASKPQL</sequence>
<evidence type="ECO:0000256" key="1">
    <source>
        <dbReference type="SAM" id="Phobius"/>
    </source>
</evidence>